<evidence type="ECO:0000313" key="3">
    <source>
        <dbReference type="Proteomes" id="UP000765509"/>
    </source>
</evidence>
<dbReference type="EMBL" id="AVOT02050504">
    <property type="protein sequence ID" value="MBW0545578.1"/>
    <property type="molecule type" value="Genomic_DNA"/>
</dbReference>
<reference evidence="2" key="1">
    <citation type="submission" date="2021-03" db="EMBL/GenBank/DDBJ databases">
        <title>Draft genome sequence of rust myrtle Austropuccinia psidii MF-1, a brazilian biotype.</title>
        <authorList>
            <person name="Quecine M.C."/>
            <person name="Pachon D.M.R."/>
            <person name="Bonatelli M.L."/>
            <person name="Correr F.H."/>
            <person name="Franceschini L.M."/>
            <person name="Leite T.F."/>
            <person name="Margarido G.R.A."/>
            <person name="Almeida C.A."/>
            <person name="Ferrarezi J.A."/>
            <person name="Labate C.A."/>
        </authorList>
    </citation>
    <scope>NUCLEOTIDE SEQUENCE</scope>
    <source>
        <strain evidence="2">MF-1</strain>
    </source>
</reference>
<protein>
    <submittedName>
        <fullName evidence="2">Uncharacterized protein</fullName>
    </submittedName>
</protein>
<gene>
    <name evidence="2" type="ORF">O181_085293</name>
</gene>
<feature type="region of interest" description="Disordered" evidence="1">
    <location>
        <begin position="169"/>
        <end position="198"/>
    </location>
</feature>
<feature type="compositionally biased region" description="Pro residues" evidence="1">
    <location>
        <begin position="174"/>
        <end position="186"/>
    </location>
</feature>
<keyword evidence="3" id="KW-1185">Reference proteome</keyword>
<organism evidence="2 3">
    <name type="scientific">Austropuccinia psidii MF-1</name>
    <dbReference type="NCBI Taxonomy" id="1389203"/>
    <lineage>
        <taxon>Eukaryota</taxon>
        <taxon>Fungi</taxon>
        <taxon>Dikarya</taxon>
        <taxon>Basidiomycota</taxon>
        <taxon>Pucciniomycotina</taxon>
        <taxon>Pucciniomycetes</taxon>
        <taxon>Pucciniales</taxon>
        <taxon>Sphaerophragmiaceae</taxon>
        <taxon>Austropuccinia</taxon>
    </lineage>
</organism>
<evidence type="ECO:0000256" key="1">
    <source>
        <dbReference type="SAM" id="MobiDB-lite"/>
    </source>
</evidence>
<dbReference type="Proteomes" id="UP000765509">
    <property type="component" value="Unassembled WGS sequence"/>
</dbReference>
<evidence type="ECO:0000313" key="2">
    <source>
        <dbReference type="EMBL" id="MBW0545578.1"/>
    </source>
</evidence>
<sequence length="241" mass="26579">MMKVFLSGNGPWDPKQADANNSRQLALSPQTLICPTPLLGHHPMVTSLLNQSKVIIRTMKDGDGKRTFELGLIVTMGFKCQNSPVQCIPRKQTPRQPTPGPSGTRWSEDLFCEPSQHDEPPIPCLSPSSKPPEDVPTCEPQPEVAPTQSMEEPFACPANPCSIIIINNTRVTSPTPPPSTPSPDFPPIASDNPTASSHSYNDAFQEFTKLQPTLMIPQAINQILFEKRRLLHRIPFMDATH</sequence>
<accession>A0A9Q3FX85</accession>
<proteinExistence type="predicted"/>
<dbReference type="AlphaFoldDB" id="A0A9Q3FX85"/>
<comment type="caution">
    <text evidence="2">The sequence shown here is derived from an EMBL/GenBank/DDBJ whole genome shotgun (WGS) entry which is preliminary data.</text>
</comment>
<feature type="region of interest" description="Disordered" evidence="1">
    <location>
        <begin position="87"/>
        <end position="145"/>
    </location>
</feature>
<name>A0A9Q3FX85_9BASI</name>